<evidence type="ECO:0000313" key="3">
    <source>
        <dbReference type="EMBL" id="UVC54680.1"/>
    </source>
</evidence>
<accession>A0A976XJN2</accession>
<evidence type="ECO:0000256" key="1">
    <source>
        <dbReference type="SAM" id="Phobius"/>
    </source>
</evidence>
<evidence type="ECO:0000256" key="2">
    <source>
        <dbReference type="SAM" id="SignalP"/>
    </source>
</evidence>
<organism evidence="3 4">
    <name type="scientific">Theileria orientalis</name>
    <dbReference type="NCBI Taxonomy" id="68886"/>
    <lineage>
        <taxon>Eukaryota</taxon>
        <taxon>Sar</taxon>
        <taxon>Alveolata</taxon>
        <taxon>Apicomplexa</taxon>
        <taxon>Aconoidasida</taxon>
        <taxon>Piroplasmida</taxon>
        <taxon>Theileriidae</taxon>
        <taxon>Theileria</taxon>
    </lineage>
</organism>
<keyword evidence="1" id="KW-0472">Membrane</keyword>
<gene>
    <name evidence="3" type="ORF">MACJ_003650</name>
</gene>
<keyword evidence="1" id="KW-0812">Transmembrane</keyword>
<keyword evidence="2" id="KW-0732">Signal</keyword>
<feature type="transmembrane region" description="Helical" evidence="1">
    <location>
        <begin position="174"/>
        <end position="195"/>
    </location>
</feature>
<dbReference type="Proteomes" id="UP000244803">
    <property type="component" value="Chromosome 2"/>
</dbReference>
<dbReference type="AlphaFoldDB" id="A0A976XJN2"/>
<keyword evidence="1" id="KW-1133">Transmembrane helix</keyword>
<name>A0A976XJN2_THEOR</name>
<protein>
    <submittedName>
        <fullName evidence="3">Uncharacterized protein</fullName>
    </submittedName>
</protein>
<dbReference type="EMBL" id="CP056068">
    <property type="protein sequence ID" value="UVC54680.1"/>
    <property type="molecule type" value="Genomic_DNA"/>
</dbReference>
<feature type="chain" id="PRO_5037976286" evidence="2">
    <location>
        <begin position="26"/>
        <end position="197"/>
    </location>
</feature>
<reference evidence="3" key="1">
    <citation type="submission" date="2022-07" db="EMBL/GenBank/DDBJ databases">
        <title>Evaluation of T. orientalis genome assembly methods using nanopore sequencing and analysis of variation between genomes.</title>
        <authorList>
            <person name="Yam J."/>
            <person name="Micallef M.L."/>
            <person name="Liu M."/>
            <person name="Djordjevic S.P."/>
            <person name="Bogema D.R."/>
            <person name="Jenkins C."/>
        </authorList>
    </citation>
    <scope>NUCLEOTIDE SEQUENCE</scope>
    <source>
        <strain evidence="3">Fish Creek</strain>
    </source>
</reference>
<proteinExistence type="predicted"/>
<feature type="signal peptide" evidence="2">
    <location>
        <begin position="1"/>
        <end position="25"/>
    </location>
</feature>
<evidence type="ECO:0000313" key="4">
    <source>
        <dbReference type="Proteomes" id="UP000244803"/>
    </source>
</evidence>
<sequence>MYIIRLSSIYIFFFLHTICINESTSLDVTVDINKNANNPRKKHYVVNKDVISFGPPGFTEHIYEQADSFNVTNFYFGKKKLEEGNKEITEKAVEKVAVFWKFETPILMCIKHSYKEKPAYSYYRLTKYKYWVKIRLTQDQIKRLPISGEELSSLLNEILDELGDIPEDKPLPGIGSFLSISVILSFILPLLYHIYLF</sequence>